<name>K2F8F1_9BACT</name>
<dbReference type="AlphaFoldDB" id="K2F8F1"/>
<gene>
    <name evidence="1" type="ORF">ACD_3C00206G0003</name>
</gene>
<protein>
    <submittedName>
        <fullName evidence="1">Uncharacterized protein</fullName>
    </submittedName>
</protein>
<dbReference type="EMBL" id="AMFJ01000480">
    <property type="protein sequence ID" value="EKE27441.1"/>
    <property type="molecule type" value="Genomic_DNA"/>
</dbReference>
<proteinExistence type="predicted"/>
<reference evidence="1" key="1">
    <citation type="journal article" date="2012" name="Science">
        <title>Fermentation, hydrogen, and sulfur metabolism in multiple uncultivated bacterial phyla.</title>
        <authorList>
            <person name="Wrighton K.C."/>
            <person name="Thomas B.C."/>
            <person name="Sharon I."/>
            <person name="Miller C.S."/>
            <person name="Castelle C.J."/>
            <person name="VerBerkmoes N.C."/>
            <person name="Wilkins M.J."/>
            <person name="Hettich R.L."/>
            <person name="Lipton M.S."/>
            <person name="Williams K.H."/>
            <person name="Long P.E."/>
            <person name="Banfield J.F."/>
        </authorList>
    </citation>
    <scope>NUCLEOTIDE SEQUENCE [LARGE SCALE GENOMIC DNA]</scope>
</reference>
<sequence>MNKLTPEESSKNLQETIFKIINNPELNQVSKFKFWKDSMRLILGNKEKIRIILGNKQFVHISNWNLLDQRYIDVFYTNTFEFSEALNSFLSAHKLQTNQMIDSEMMKAKIFDFLWIKWGWWAQKINRFIAEKTFRDDVEETSIWYAVIMRIMNEIDDIISFYDNHKNSTRVKWIPELLKLLRDLRYTFLNILRSQKNYHNSLCEMWELTFGLQMGKLTSNI</sequence>
<comment type="caution">
    <text evidence="1">The sequence shown here is derived from an EMBL/GenBank/DDBJ whole genome shotgun (WGS) entry which is preliminary data.</text>
</comment>
<accession>K2F8F1</accession>
<organism evidence="1">
    <name type="scientific">uncultured bacterium</name>
    <name type="common">gcode 4</name>
    <dbReference type="NCBI Taxonomy" id="1234023"/>
    <lineage>
        <taxon>Bacteria</taxon>
        <taxon>environmental samples</taxon>
    </lineage>
</organism>
<evidence type="ECO:0000313" key="1">
    <source>
        <dbReference type="EMBL" id="EKE27441.1"/>
    </source>
</evidence>